<dbReference type="AlphaFoldDB" id="A0A0E9TLQ0"/>
<sequence length="31" mass="3507">MTSIGQQHPTAERPKEQKLSPGYRVETNLPL</sequence>
<evidence type="ECO:0000256" key="1">
    <source>
        <dbReference type="SAM" id="MobiDB-lite"/>
    </source>
</evidence>
<organism evidence="2">
    <name type="scientific">Anguilla anguilla</name>
    <name type="common">European freshwater eel</name>
    <name type="synonym">Muraena anguilla</name>
    <dbReference type="NCBI Taxonomy" id="7936"/>
    <lineage>
        <taxon>Eukaryota</taxon>
        <taxon>Metazoa</taxon>
        <taxon>Chordata</taxon>
        <taxon>Craniata</taxon>
        <taxon>Vertebrata</taxon>
        <taxon>Euteleostomi</taxon>
        <taxon>Actinopterygii</taxon>
        <taxon>Neopterygii</taxon>
        <taxon>Teleostei</taxon>
        <taxon>Anguilliformes</taxon>
        <taxon>Anguillidae</taxon>
        <taxon>Anguilla</taxon>
    </lineage>
</organism>
<reference evidence="2" key="1">
    <citation type="submission" date="2014-11" db="EMBL/GenBank/DDBJ databases">
        <authorList>
            <person name="Amaro Gonzalez C."/>
        </authorList>
    </citation>
    <scope>NUCLEOTIDE SEQUENCE</scope>
</reference>
<reference evidence="2" key="2">
    <citation type="journal article" date="2015" name="Fish Shellfish Immunol.">
        <title>Early steps in the European eel (Anguilla anguilla)-Vibrio vulnificus interaction in the gills: Role of the RtxA13 toxin.</title>
        <authorList>
            <person name="Callol A."/>
            <person name="Pajuelo D."/>
            <person name="Ebbesson L."/>
            <person name="Teles M."/>
            <person name="MacKenzie S."/>
            <person name="Amaro C."/>
        </authorList>
    </citation>
    <scope>NUCLEOTIDE SEQUENCE</scope>
</reference>
<name>A0A0E9TLQ0_ANGAN</name>
<proteinExistence type="predicted"/>
<evidence type="ECO:0000313" key="2">
    <source>
        <dbReference type="EMBL" id="JAH54619.1"/>
    </source>
</evidence>
<accession>A0A0E9TLQ0</accession>
<feature type="region of interest" description="Disordered" evidence="1">
    <location>
        <begin position="1"/>
        <end position="31"/>
    </location>
</feature>
<dbReference type="EMBL" id="GBXM01053958">
    <property type="protein sequence ID" value="JAH54619.1"/>
    <property type="molecule type" value="Transcribed_RNA"/>
</dbReference>
<protein>
    <submittedName>
        <fullName evidence="2">Uncharacterized protein</fullName>
    </submittedName>
</protein>